<dbReference type="Gene3D" id="2.60.40.3100">
    <property type="entry name" value="Arylsulphate sulphotransferase monomer, N-terminal domain"/>
    <property type="match status" value="1"/>
</dbReference>
<dbReference type="PANTHER" id="PTHR35340:SF10">
    <property type="entry name" value="CYTOPLASMIC PROTEIN"/>
    <property type="match status" value="1"/>
</dbReference>
<organism evidence="2 3">
    <name type="scientific">Niabella pedocola</name>
    <dbReference type="NCBI Taxonomy" id="1752077"/>
    <lineage>
        <taxon>Bacteria</taxon>
        <taxon>Pseudomonadati</taxon>
        <taxon>Bacteroidota</taxon>
        <taxon>Chitinophagia</taxon>
        <taxon>Chitinophagales</taxon>
        <taxon>Chitinophagaceae</taxon>
        <taxon>Niabella</taxon>
    </lineage>
</organism>
<feature type="domain" description="Arylsulfotransferase N-terminal" evidence="1">
    <location>
        <begin position="120"/>
        <end position="205"/>
    </location>
</feature>
<dbReference type="PANTHER" id="PTHR35340">
    <property type="entry name" value="PQQ ENZYME REPEAT PROTEIN-RELATED"/>
    <property type="match status" value="1"/>
</dbReference>
<keyword evidence="3" id="KW-1185">Reference proteome</keyword>
<proteinExistence type="predicted"/>
<name>A0ABS8PKH0_9BACT</name>
<dbReference type="InterPro" id="IPR010262">
    <property type="entry name" value="Arylsulfotransferase_bact"/>
</dbReference>
<dbReference type="RefSeq" id="WP_231002509.1">
    <property type="nucleotide sequence ID" value="NZ_JAJNEC010000003.1"/>
</dbReference>
<dbReference type="Pfam" id="PF05935">
    <property type="entry name" value="Arylsulfotrans"/>
    <property type="match status" value="1"/>
</dbReference>
<accession>A0ABS8PKH0</accession>
<dbReference type="InterPro" id="IPR035391">
    <property type="entry name" value="Arylsulfotran_N"/>
</dbReference>
<dbReference type="Pfam" id="PF17425">
    <property type="entry name" value="Arylsulfotran_N"/>
    <property type="match status" value="1"/>
</dbReference>
<dbReference type="PROSITE" id="PS51257">
    <property type="entry name" value="PROKAR_LIPOPROTEIN"/>
    <property type="match status" value="1"/>
</dbReference>
<gene>
    <name evidence="2" type="ORF">LQ567_02450</name>
</gene>
<evidence type="ECO:0000259" key="1">
    <source>
        <dbReference type="Pfam" id="PF17425"/>
    </source>
</evidence>
<evidence type="ECO:0000313" key="3">
    <source>
        <dbReference type="Proteomes" id="UP001199816"/>
    </source>
</evidence>
<dbReference type="EMBL" id="JAJNEC010000003">
    <property type="protein sequence ID" value="MCD2421604.1"/>
    <property type="molecule type" value="Genomic_DNA"/>
</dbReference>
<evidence type="ECO:0000313" key="2">
    <source>
        <dbReference type="EMBL" id="MCD2421604.1"/>
    </source>
</evidence>
<comment type="caution">
    <text evidence="2">The sequence shown here is derived from an EMBL/GenBank/DDBJ whole genome shotgun (WGS) entry which is preliminary data.</text>
</comment>
<dbReference type="InterPro" id="IPR038477">
    <property type="entry name" value="ASST_N_sf"/>
</dbReference>
<dbReference type="InterPro" id="IPR053143">
    <property type="entry name" value="Arylsulfate_ST"/>
</dbReference>
<protein>
    <submittedName>
        <fullName evidence="2">Aryl-sulfate sulfotransferase</fullName>
    </submittedName>
</protein>
<dbReference type="Proteomes" id="UP001199816">
    <property type="component" value="Unassembled WGS sequence"/>
</dbReference>
<reference evidence="2 3" key="1">
    <citation type="submission" date="2021-11" db="EMBL/GenBank/DDBJ databases">
        <title>Genomic of Niabella pedocola.</title>
        <authorList>
            <person name="Wu T."/>
        </authorList>
    </citation>
    <scope>NUCLEOTIDE SEQUENCE [LARGE SCALE GENOMIC DNA]</scope>
    <source>
        <strain evidence="2 3">JCM 31011</strain>
    </source>
</reference>
<sequence>MILSVRLKTAFRNMLQRQGLLWLLLLLFSCSRKNDTPVQIASKATLQSRADKGDLLNDVSKAGNTYVFNFETGPLTIPEQEITKVAAEPERWRTTLTFSDGSTLIIPSKGTSLDFIVEDVKLNPSGYNPLAAMVYLRLPALGRVKVTVHGRNGEAGTITHLFQEQMERQSIPVLGLYANYDNKVDLTFTDKDGKERGTTQISIRTAAIPVTDFPILQVIKSDPQKMEPGVNLVSYPGMSEIDVSLPYMLDSQGEIRWLLLLKSSPDLQKLSASIGLKRTKKGSFIAGDQIQQRIVEMDMFGNLLHQWDLQKLGYTFHHEVTEAANGNFLITVTKSAARLKNGQPRVNDHIIELDPAGGTVVKEWDLTTQLDSSRYQKPDGITPPEFSQTPNNWAHNNSIGEIGGNLLATARYQGIFSFTHSGAVRWIISPHKYWSASYQPYLLNPVDKNGQPITDPDVISGDAAAPDFDWPWGPHTPVVLPNNNILVFDNGYNRNWIPNSLRSDNYSRAVEYRIDESKKTVQQVWTYGQALGAEGFAQAVSGVQYLRQTGHILFCPGLGVRTSRGYGGRIVEIDPVTKAVSFEMEITAPSGTAFHRVTRMPLYPDTF</sequence>